<dbReference type="PROSITE" id="PS51873">
    <property type="entry name" value="TRIAD"/>
    <property type="match status" value="1"/>
</dbReference>
<dbReference type="Proteomes" id="UP000015100">
    <property type="component" value="Unassembled WGS sequence"/>
</dbReference>
<organism evidence="10 11">
    <name type="scientific">Dactylellina haptotyla (strain CBS 200.50)</name>
    <name type="common">Nematode-trapping fungus</name>
    <name type="synonym">Monacrosporium haptotylum</name>
    <dbReference type="NCBI Taxonomy" id="1284197"/>
    <lineage>
        <taxon>Eukaryota</taxon>
        <taxon>Fungi</taxon>
        <taxon>Dikarya</taxon>
        <taxon>Ascomycota</taxon>
        <taxon>Pezizomycotina</taxon>
        <taxon>Orbiliomycetes</taxon>
        <taxon>Orbiliales</taxon>
        <taxon>Orbiliaceae</taxon>
        <taxon>Dactylellina</taxon>
    </lineage>
</organism>
<evidence type="ECO:0000256" key="7">
    <source>
        <dbReference type="ARBA" id="ARBA00022833"/>
    </source>
</evidence>
<keyword evidence="4" id="KW-0677">Repeat</keyword>
<dbReference type="InterPro" id="IPR047545">
    <property type="entry name" value="BRcat_RBR_RNF216"/>
</dbReference>
<keyword evidence="6" id="KW-0833">Ubl conjugation pathway</keyword>
<keyword evidence="2" id="KW-0808">Transferase</keyword>
<dbReference type="InterPro" id="IPR044066">
    <property type="entry name" value="TRIAD_supradom"/>
</dbReference>
<evidence type="ECO:0000259" key="9">
    <source>
        <dbReference type="PROSITE" id="PS51873"/>
    </source>
</evidence>
<dbReference type="InterPro" id="IPR047546">
    <property type="entry name" value="Rcat_RBR_RNF216"/>
</dbReference>
<dbReference type="InterPro" id="IPR002867">
    <property type="entry name" value="IBR_dom"/>
</dbReference>
<dbReference type="PANTHER" id="PTHR22770:SF47">
    <property type="entry name" value="E3 UBIQUITIN-PROTEIN LIGASE RNF216"/>
    <property type="match status" value="1"/>
</dbReference>
<dbReference type="STRING" id="1284197.S8ABC6"/>
<evidence type="ECO:0000256" key="5">
    <source>
        <dbReference type="ARBA" id="ARBA00022771"/>
    </source>
</evidence>
<feature type="domain" description="RING-type" evidence="9">
    <location>
        <begin position="273"/>
        <end position="492"/>
    </location>
</feature>
<feature type="region of interest" description="Disordered" evidence="8">
    <location>
        <begin position="122"/>
        <end position="144"/>
    </location>
</feature>
<dbReference type="Gene3D" id="1.20.120.1750">
    <property type="match status" value="1"/>
</dbReference>
<evidence type="ECO:0000256" key="2">
    <source>
        <dbReference type="ARBA" id="ARBA00022679"/>
    </source>
</evidence>
<accession>S8ABC6</accession>
<evidence type="ECO:0000256" key="1">
    <source>
        <dbReference type="ARBA" id="ARBA00004906"/>
    </source>
</evidence>
<dbReference type="OMA" id="IMDLGPY"/>
<evidence type="ECO:0000313" key="10">
    <source>
        <dbReference type="EMBL" id="EPS40224.1"/>
    </source>
</evidence>
<sequence>MSSASRHRNQDAVIVISSSPEPGDPHEEEPVDFGRQAMNDESEMFGAHFAPEIEMQDFIEPEPQISPLEECLLSLKTLFPDLDPQHAQELYATHVVNQGPNILEFLANHLIETNGRYPKIKREEKAAKRKREPSPAEPTEEELSIKYSPARRPRIYPDELSRKMLRNAFPFIPAQHIDRALYANQGCIFPTYKELAHAEANQGVGYKKLLRPRRAIPDYLITQAISEVRINQYAEFQEEFNAAKKLYDKLTIKSRLGTIPQHGELGAGPADEELFECQCCFGEIPSAQLTQCLDGHIFCLECGRRNAETEIGRQRYKLLCMDGSGCRQEFSAKEIQRFCDTKMQDALERLEQRDVLQQAGIDGLSECPFCDFAAIVPPVEEDREFRCLNPDCMTTSCRLCNKPTHVPLTCEEHSKNENQNLRKNVEEAMTEALLRKCGNCGLAYVKESGCNKIICSRCSAMNCYLCSKVIKDYKHFNDATRGGKAGNCLLFDNTDERHRNEVQAAEEAAIAKIRAENPEISEEEMRIQLSQVVIDGERQRIEEGNRRLVNNVQGQVHYRGRPAVVPLQPNHPPHPQWPHIQPQLVAHPAPQVIYRPVPIPVQQIMQLPAAMIPQFPGIPNGPLIFPQVLRNPVIQAQHIPVLGNPVPFLGGNINIVQNIGHVQQPLNIVQRVQRAVNLIPRPAGALAPNIAHPAPYPVLMDNVPIPNAMPAPYVNPVVMPNAPAPIPPPDNIGFIQRNFNIGGNRLVRARQPGRIYNQNPLPNQQPIVVINDNVARQVIPDLPNGEDNDKVIPLSPVRNRPSKIAKRK</sequence>
<dbReference type="EMBL" id="AQGS01000433">
    <property type="protein sequence ID" value="EPS40224.1"/>
    <property type="molecule type" value="Genomic_DNA"/>
</dbReference>
<dbReference type="SMART" id="SM00647">
    <property type="entry name" value="IBR"/>
    <property type="match status" value="1"/>
</dbReference>
<dbReference type="CDD" id="cd16630">
    <property type="entry name" value="RING-HC_RBR_RNF216"/>
    <property type="match status" value="1"/>
</dbReference>
<dbReference type="Pfam" id="PF26200">
    <property type="entry name" value="Rcat_RNF216"/>
    <property type="match status" value="1"/>
</dbReference>
<name>S8ABC6_DACHA</name>
<keyword evidence="11" id="KW-1185">Reference proteome</keyword>
<dbReference type="InterPro" id="IPR047544">
    <property type="entry name" value="RING-HC_RBR_RNF216"/>
</dbReference>
<dbReference type="AlphaFoldDB" id="S8ABC6"/>
<evidence type="ECO:0000313" key="11">
    <source>
        <dbReference type="Proteomes" id="UP000015100"/>
    </source>
</evidence>
<reference evidence="11" key="2">
    <citation type="submission" date="2013-04" db="EMBL/GenBank/DDBJ databases">
        <title>Genomic mechanisms accounting for the adaptation to parasitism in nematode-trapping fungi.</title>
        <authorList>
            <person name="Ahren D.G."/>
        </authorList>
    </citation>
    <scope>NUCLEOTIDE SEQUENCE [LARGE SCALE GENOMIC DNA]</scope>
    <source>
        <strain evidence="11">CBS 200.50</strain>
    </source>
</reference>
<dbReference type="HOGENOM" id="CLU_348835_0_0_1"/>
<protein>
    <recommendedName>
        <fullName evidence="9">RING-type domain-containing protein</fullName>
    </recommendedName>
</protein>
<keyword evidence="3" id="KW-0479">Metal-binding</keyword>
<gene>
    <name evidence="10" type="ORF">H072_5994</name>
</gene>
<dbReference type="CDD" id="cd20353">
    <property type="entry name" value="Rcat_RBR_RNF216"/>
    <property type="match status" value="1"/>
</dbReference>
<feature type="region of interest" description="Disordered" evidence="8">
    <location>
        <begin position="782"/>
        <end position="808"/>
    </location>
</feature>
<keyword evidence="5" id="KW-0863">Zinc-finger</keyword>
<feature type="region of interest" description="Disordered" evidence="8">
    <location>
        <begin position="1"/>
        <end position="30"/>
    </location>
</feature>
<dbReference type="eggNOG" id="KOG1812">
    <property type="taxonomic scope" value="Eukaryota"/>
</dbReference>
<evidence type="ECO:0000256" key="6">
    <source>
        <dbReference type="ARBA" id="ARBA00022786"/>
    </source>
</evidence>
<dbReference type="GO" id="GO:0008270">
    <property type="term" value="F:zinc ion binding"/>
    <property type="evidence" value="ECO:0007669"/>
    <property type="project" value="UniProtKB-KW"/>
</dbReference>
<dbReference type="GO" id="GO:0016740">
    <property type="term" value="F:transferase activity"/>
    <property type="evidence" value="ECO:0007669"/>
    <property type="project" value="UniProtKB-KW"/>
</dbReference>
<dbReference type="CDD" id="cd20339">
    <property type="entry name" value="BRcat_RBR_RNF216"/>
    <property type="match status" value="1"/>
</dbReference>
<dbReference type="PANTHER" id="PTHR22770">
    <property type="entry name" value="UBIQUITIN CONJUGATING ENZYME 7 INTERACTING PROTEIN-RELATED"/>
    <property type="match status" value="1"/>
</dbReference>
<proteinExistence type="predicted"/>
<evidence type="ECO:0000256" key="4">
    <source>
        <dbReference type="ARBA" id="ARBA00022737"/>
    </source>
</evidence>
<comment type="caution">
    <text evidence="10">The sequence shown here is derived from an EMBL/GenBank/DDBJ whole genome shotgun (WGS) entry which is preliminary data.</text>
</comment>
<keyword evidence="7" id="KW-0862">Zinc</keyword>
<evidence type="ECO:0000256" key="8">
    <source>
        <dbReference type="SAM" id="MobiDB-lite"/>
    </source>
</evidence>
<reference evidence="10 11" key="1">
    <citation type="journal article" date="2013" name="PLoS Genet.">
        <title>Genomic mechanisms accounting for the adaptation to parasitism in nematode-trapping fungi.</title>
        <authorList>
            <person name="Meerupati T."/>
            <person name="Andersson K.M."/>
            <person name="Friman E."/>
            <person name="Kumar D."/>
            <person name="Tunlid A."/>
            <person name="Ahren D."/>
        </authorList>
    </citation>
    <scope>NUCLEOTIDE SEQUENCE [LARGE SCALE GENOMIC DNA]</scope>
    <source>
        <strain evidence="10 11">CBS 200.50</strain>
    </source>
</reference>
<evidence type="ECO:0000256" key="3">
    <source>
        <dbReference type="ARBA" id="ARBA00022723"/>
    </source>
</evidence>
<dbReference type="InterPro" id="IPR051628">
    <property type="entry name" value="LUBAC_E3_Ligases"/>
</dbReference>
<dbReference type="SUPFAM" id="SSF57850">
    <property type="entry name" value="RING/U-box"/>
    <property type="match status" value="1"/>
</dbReference>
<dbReference type="OrthoDB" id="10009520at2759"/>
<comment type="pathway">
    <text evidence="1">Protein modification; protein ubiquitination.</text>
</comment>